<dbReference type="InterPro" id="IPR000387">
    <property type="entry name" value="Tyr_Pase_dom"/>
</dbReference>
<dbReference type="InterPro" id="IPR020422">
    <property type="entry name" value="TYR_PHOSPHATASE_DUAL_dom"/>
</dbReference>
<dbReference type="PROSITE" id="PS00383">
    <property type="entry name" value="TYR_PHOSPHATASE_1"/>
    <property type="match status" value="1"/>
</dbReference>
<dbReference type="AlphaFoldDB" id="A0AA85KA40"/>
<dbReference type="GO" id="GO:0004721">
    <property type="term" value="F:phosphoprotein phosphatase activity"/>
    <property type="evidence" value="ECO:0007669"/>
    <property type="project" value="UniProtKB-KW"/>
</dbReference>
<dbReference type="GO" id="GO:0008962">
    <property type="term" value="F:phosphatidylglycerophosphatase activity"/>
    <property type="evidence" value="ECO:0007669"/>
    <property type="project" value="TreeGrafter"/>
</dbReference>
<evidence type="ECO:0000313" key="6">
    <source>
        <dbReference type="WBParaSite" id="TREG1_75510.1"/>
    </source>
</evidence>
<keyword evidence="2" id="KW-0904">Protein phosphatase</keyword>
<evidence type="ECO:0000313" key="5">
    <source>
        <dbReference type="Proteomes" id="UP000050795"/>
    </source>
</evidence>
<dbReference type="Gene3D" id="3.90.190.10">
    <property type="entry name" value="Protein tyrosine phosphatase superfamily"/>
    <property type="match status" value="1"/>
</dbReference>
<dbReference type="Pfam" id="PF00782">
    <property type="entry name" value="DSPc"/>
    <property type="match status" value="1"/>
</dbReference>
<feature type="domain" description="Tyrosine-protein phosphatase" evidence="3">
    <location>
        <begin position="9"/>
        <end position="160"/>
    </location>
</feature>
<dbReference type="SMART" id="SM00195">
    <property type="entry name" value="DSPc"/>
    <property type="match status" value="1"/>
</dbReference>
<dbReference type="PANTHER" id="PTHR46712">
    <property type="entry name" value="PHOSPHATIDYLGLYCEROPHOSPHATASE AND PROTEIN-TYROSINE PHOSPHATASE 1"/>
    <property type="match status" value="1"/>
</dbReference>
<keyword evidence="5" id="KW-1185">Reference proteome</keyword>
<evidence type="ECO:0000256" key="2">
    <source>
        <dbReference type="ARBA" id="ARBA00022912"/>
    </source>
</evidence>
<protein>
    <recommendedName>
        <fullName evidence="7">TYR_PHOSPHATASE_2 domain-containing protein</fullName>
    </recommendedName>
</protein>
<sequence>MHHYRGRPWYSRISPCLVLGGLPLRKFWDKLQADEKITHIISLLEPFEVKSFVIGEKDAKDRGIKYLSLPVQDFYGVPTVEQIDMGISFIDSCVQSNGCVYIHCKAGRTRSAYLLTCYLMSKDSMNVDKAIEYIQSFRKHVMFRPPHKIGLQDYYELLNARRQSATLVR</sequence>
<feature type="domain" description="Tyrosine specific protein phosphatases" evidence="4">
    <location>
        <begin position="87"/>
        <end position="149"/>
    </location>
</feature>
<reference evidence="6" key="2">
    <citation type="submission" date="2023-11" db="UniProtKB">
        <authorList>
            <consortium name="WormBaseParasite"/>
        </authorList>
    </citation>
    <scope>IDENTIFICATION</scope>
</reference>
<dbReference type="WBParaSite" id="TREG1_75510.1">
    <property type="protein sequence ID" value="TREG1_75510.1"/>
    <property type="gene ID" value="TREG1_75510"/>
</dbReference>
<reference evidence="5" key="1">
    <citation type="submission" date="2022-06" db="EMBL/GenBank/DDBJ databases">
        <authorList>
            <person name="Berger JAMES D."/>
            <person name="Berger JAMES D."/>
        </authorList>
    </citation>
    <scope>NUCLEOTIDE SEQUENCE [LARGE SCALE GENOMIC DNA]</scope>
</reference>
<dbReference type="InterPro" id="IPR000340">
    <property type="entry name" value="Dual-sp_phosphatase_cat-dom"/>
</dbReference>
<keyword evidence="1" id="KW-0378">Hydrolase</keyword>
<dbReference type="SUPFAM" id="SSF52799">
    <property type="entry name" value="(Phosphotyrosine protein) phosphatases II"/>
    <property type="match status" value="1"/>
</dbReference>
<evidence type="ECO:0000259" key="3">
    <source>
        <dbReference type="PROSITE" id="PS50054"/>
    </source>
</evidence>
<dbReference type="FunFam" id="3.90.190.10:FF:000157">
    <property type="entry name" value="Protein-tyrosine phosphatase"/>
    <property type="match status" value="1"/>
</dbReference>
<name>A0AA85KA40_TRIRE</name>
<evidence type="ECO:0000256" key="1">
    <source>
        <dbReference type="ARBA" id="ARBA00022801"/>
    </source>
</evidence>
<dbReference type="PROSITE" id="PS50056">
    <property type="entry name" value="TYR_PHOSPHATASE_2"/>
    <property type="match status" value="1"/>
</dbReference>
<dbReference type="PROSITE" id="PS50054">
    <property type="entry name" value="TYR_PHOSPHATASE_DUAL"/>
    <property type="match status" value="1"/>
</dbReference>
<dbReference type="GO" id="GO:0004439">
    <property type="term" value="F:phosphatidylinositol-4,5-bisphosphate 5-phosphatase activity"/>
    <property type="evidence" value="ECO:0007669"/>
    <property type="project" value="TreeGrafter"/>
</dbReference>
<dbReference type="InterPro" id="IPR029021">
    <property type="entry name" value="Prot-tyrosine_phosphatase-like"/>
</dbReference>
<proteinExistence type="predicted"/>
<dbReference type="InterPro" id="IPR042165">
    <property type="entry name" value="PTPMT1"/>
</dbReference>
<evidence type="ECO:0000259" key="4">
    <source>
        <dbReference type="PROSITE" id="PS50056"/>
    </source>
</evidence>
<evidence type="ECO:0008006" key="7">
    <source>
        <dbReference type="Google" id="ProtNLM"/>
    </source>
</evidence>
<organism evidence="5 6">
    <name type="scientific">Trichobilharzia regenti</name>
    <name type="common">Nasal bird schistosome</name>
    <dbReference type="NCBI Taxonomy" id="157069"/>
    <lineage>
        <taxon>Eukaryota</taxon>
        <taxon>Metazoa</taxon>
        <taxon>Spiralia</taxon>
        <taxon>Lophotrochozoa</taxon>
        <taxon>Platyhelminthes</taxon>
        <taxon>Trematoda</taxon>
        <taxon>Digenea</taxon>
        <taxon>Strigeidida</taxon>
        <taxon>Schistosomatoidea</taxon>
        <taxon>Schistosomatidae</taxon>
        <taxon>Trichobilharzia</taxon>
    </lineage>
</organism>
<dbReference type="PANTHER" id="PTHR46712:SF1">
    <property type="entry name" value="PHOSPHATIDYLGLYCEROPHOSPHATASE AND PROTEIN-TYROSINE PHOSPHATASE 1"/>
    <property type="match status" value="1"/>
</dbReference>
<dbReference type="InterPro" id="IPR016130">
    <property type="entry name" value="Tyr_Pase_AS"/>
</dbReference>
<dbReference type="Proteomes" id="UP000050795">
    <property type="component" value="Unassembled WGS sequence"/>
</dbReference>
<accession>A0AA85KA40</accession>